<dbReference type="GO" id="GO:0003688">
    <property type="term" value="F:DNA replication origin binding"/>
    <property type="evidence" value="ECO:0007669"/>
    <property type="project" value="UniProtKB-UniRule"/>
</dbReference>
<dbReference type="EMBL" id="GEDC01017050">
    <property type="protein sequence ID" value="JAS20248.1"/>
    <property type="molecule type" value="Transcribed_RNA"/>
</dbReference>
<reference evidence="10" key="1">
    <citation type="submission" date="2015-12" db="EMBL/GenBank/DDBJ databases">
        <title>De novo transcriptome assembly of four potential Pierce s Disease insect vectors from Arizona vineyards.</title>
        <authorList>
            <person name="Tassone E.E."/>
        </authorList>
    </citation>
    <scope>NUCLEOTIDE SEQUENCE</scope>
</reference>
<dbReference type="Pfam" id="PF04084">
    <property type="entry name" value="RecA-like_ORC2"/>
    <property type="match status" value="1"/>
</dbReference>
<evidence type="ECO:0000259" key="9">
    <source>
        <dbReference type="Pfam" id="PF24882"/>
    </source>
</evidence>
<feature type="compositionally biased region" description="Acidic residues" evidence="7">
    <location>
        <begin position="86"/>
        <end position="96"/>
    </location>
</feature>
<sequence length="608" mass="69547">MENDGLRRSKRIKEISVRFISDSDVHNIIKPLSLDSVGGERVKKESKIYDCDKSKDRKRTKRLETQNSGKDSNFIKKKEKNLIEDPNTENNEDDSEIECLESFEKPTSLFEENDVSGSQMFGFQTPKRKGAMAIKASLSSSKTTPSGKVNDSQNVKSKVKKNDEKSLTPVFVRLEKLDLSAVKRTTKTPYSLRTKIKKRISNEKLRITYGSESDCSDINFSPDSESESDSSKSISERSSSSEDEKIEPVTPRRSARQSEPLSTNKRKRKDLNYVFTSDAYFESQASKIKTSDHTLSRLHNPKLTQDVMHSLLNKIPHSHEASVQTLINDHMSRFNSWKFLLSQGFNIILYGLGSKRSLLHSFHKEMLSNSLVVVVNGFFPSLTIKEVIDNIAIELLGLKHIPPQPLAAVAWVESKLMSSKKRVFLIVHNLDGPMLRSEKAQTIFSRLACIQKLHLICSIDHINCPLLWDHNKLSKFNFIWEDVTSFLSYNEETSFETSLMVQKSGSLALASLSNVFRSLTRNAREIFKLLLEDHLSNKSNQKYIGISLSELYRQSRDSMLVTSDLALRTQLTEFLDHQLVKWRRDSDHLYIPIENTILIQFQKELEEL</sequence>
<accession>A0A1B6D3J5</accession>
<dbReference type="AlphaFoldDB" id="A0A1B6D3J5"/>
<protein>
    <recommendedName>
        <fullName evidence="3 6">Origin recognition complex subunit 2</fullName>
    </recommendedName>
</protein>
<comment type="subcellular location">
    <subcellularLocation>
        <location evidence="1 6">Nucleus</location>
    </subcellularLocation>
</comment>
<dbReference type="GO" id="GO:0005664">
    <property type="term" value="C:nuclear origin of replication recognition complex"/>
    <property type="evidence" value="ECO:0007669"/>
    <property type="project" value="UniProtKB-UniRule"/>
</dbReference>
<evidence type="ECO:0000256" key="6">
    <source>
        <dbReference type="RuleBase" id="RU368084"/>
    </source>
</evidence>
<feature type="region of interest" description="Disordered" evidence="7">
    <location>
        <begin position="216"/>
        <end position="265"/>
    </location>
</feature>
<keyword evidence="5 6" id="KW-0539">Nucleus</keyword>
<evidence type="ECO:0000256" key="5">
    <source>
        <dbReference type="ARBA" id="ARBA00023242"/>
    </source>
</evidence>
<gene>
    <name evidence="10" type="ORF">g.9897</name>
</gene>
<evidence type="ECO:0000256" key="4">
    <source>
        <dbReference type="ARBA" id="ARBA00022705"/>
    </source>
</evidence>
<evidence type="ECO:0000256" key="7">
    <source>
        <dbReference type="SAM" id="MobiDB-lite"/>
    </source>
</evidence>
<evidence type="ECO:0000256" key="3">
    <source>
        <dbReference type="ARBA" id="ARBA00019080"/>
    </source>
</evidence>
<name>A0A1B6D3J5_9HEMI</name>
<dbReference type="Pfam" id="PF24882">
    <property type="entry name" value="WHD_ORC2"/>
    <property type="match status" value="1"/>
</dbReference>
<feature type="domain" description="Origin recognition complex subunit 2 winged-helix" evidence="9">
    <location>
        <begin position="539"/>
        <end position="594"/>
    </location>
</feature>
<evidence type="ECO:0000256" key="2">
    <source>
        <dbReference type="ARBA" id="ARBA00007421"/>
    </source>
</evidence>
<evidence type="ECO:0000313" key="10">
    <source>
        <dbReference type="EMBL" id="JAS20248.1"/>
    </source>
</evidence>
<feature type="region of interest" description="Disordered" evidence="7">
    <location>
        <begin position="132"/>
        <end position="164"/>
    </location>
</feature>
<proteinExistence type="inferred from homology"/>
<keyword evidence="4 6" id="KW-0235">DNA replication</keyword>
<dbReference type="InterPro" id="IPR056772">
    <property type="entry name" value="RecA-like_ORC2"/>
</dbReference>
<feature type="region of interest" description="Disordered" evidence="7">
    <location>
        <begin position="53"/>
        <end position="96"/>
    </location>
</feature>
<evidence type="ECO:0000259" key="8">
    <source>
        <dbReference type="Pfam" id="PF04084"/>
    </source>
</evidence>
<feature type="compositionally biased region" description="Basic and acidic residues" evidence="7">
    <location>
        <begin position="73"/>
        <end position="83"/>
    </location>
</feature>
<dbReference type="PANTHER" id="PTHR14052:SF0">
    <property type="entry name" value="ORIGIN RECOGNITION COMPLEX SUBUNIT 2"/>
    <property type="match status" value="1"/>
</dbReference>
<dbReference type="GO" id="GO:0006260">
    <property type="term" value="P:DNA replication"/>
    <property type="evidence" value="ECO:0007669"/>
    <property type="project" value="UniProtKB-UniRule"/>
</dbReference>
<evidence type="ECO:0000256" key="1">
    <source>
        <dbReference type="ARBA" id="ARBA00004123"/>
    </source>
</evidence>
<feature type="compositionally biased region" description="Polar residues" evidence="7">
    <location>
        <begin position="137"/>
        <end position="156"/>
    </location>
</feature>
<dbReference type="InterPro" id="IPR056773">
    <property type="entry name" value="WHD_ORC2"/>
</dbReference>
<comment type="subunit">
    <text evidence="6">Component of the origin recognition complex (ORC).</text>
</comment>
<comment type="function">
    <text evidence="6">Component of the origin recognition complex (ORC) that binds origins of replication. DNA-binding is ATP-dependent. ORC is required to assemble the pre-replication complex necessary to initiate DNA replication.</text>
</comment>
<feature type="domain" description="Origin recognition complex subunit 2 RecA-like" evidence="8">
    <location>
        <begin position="323"/>
        <end position="483"/>
    </location>
</feature>
<organism evidence="10">
    <name type="scientific">Clastoptera arizonana</name>
    <name type="common">Arizona spittle bug</name>
    <dbReference type="NCBI Taxonomy" id="38151"/>
    <lineage>
        <taxon>Eukaryota</taxon>
        <taxon>Metazoa</taxon>
        <taxon>Ecdysozoa</taxon>
        <taxon>Arthropoda</taxon>
        <taxon>Hexapoda</taxon>
        <taxon>Insecta</taxon>
        <taxon>Pterygota</taxon>
        <taxon>Neoptera</taxon>
        <taxon>Paraneoptera</taxon>
        <taxon>Hemiptera</taxon>
        <taxon>Auchenorrhyncha</taxon>
        <taxon>Cercopoidea</taxon>
        <taxon>Clastopteridae</taxon>
        <taxon>Clastoptera</taxon>
    </lineage>
</organism>
<comment type="similarity">
    <text evidence="2 6">Belongs to the ORC2 family.</text>
</comment>
<dbReference type="InterPro" id="IPR007220">
    <property type="entry name" value="ORC2"/>
</dbReference>
<dbReference type="PANTHER" id="PTHR14052">
    <property type="entry name" value="ORIGIN RECOGNITION COMPLEX SUBUNIT 2"/>
    <property type="match status" value="1"/>
</dbReference>